<evidence type="ECO:0000313" key="4">
    <source>
        <dbReference type="Proteomes" id="UP000323300"/>
    </source>
</evidence>
<dbReference type="PANTHER" id="PTHR42957:SF1">
    <property type="entry name" value="HELICASE MJ1565-RELATED"/>
    <property type="match status" value="1"/>
</dbReference>
<dbReference type="OrthoDB" id="9806951at2"/>
<evidence type="ECO:0000313" key="3">
    <source>
        <dbReference type="EMBL" id="SFJ92245.1"/>
    </source>
</evidence>
<dbReference type="EMBL" id="FOSL01000001">
    <property type="protein sequence ID" value="SFJ92245.1"/>
    <property type="molecule type" value="Genomic_DNA"/>
</dbReference>
<gene>
    <name evidence="3" type="ORF">SAMN04488498_101317</name>
</gene>
<sequence>MFVEREASKGEQTVQERRDAAQNDKRILGHVIQCDGARARIAAYADTLDGTVTGIWTVGKMISINLQEARTVGLVYEISKSDHLWSEDGRNAIEVSVELVGEVRDGRASGKPVFDRGITIYPYVGAVAHRIRSRDLTAIYDLAGRHAVTIGQLSQDETINANIAIDDTLTRHFAVVGTTGVGKSSAVSLLLRKAIEAQPDLRVLILDPHNEFAGAFPDQCIRIDTNSLDLPFWMFKLEEFAEVLFRGREQVPEEIDLLRDLIPQAKNLYRNPNTGAYLRRGGDAITADTPVPYRMADLIKQIDERMGLLESKNDRPVYRALRLRLEAALSDPRYRFMFNSRLIEDTIHETIGKIFRVPHHGRPVTCFEMAGLPAEVVNAVCSVLARLAFDLALWSNGKLRLLVLCEEAHRYMPSDSRLGFAPTRHALSRIAKEGRKYGCYLGVVTQRPGELDSTILSQCSTIFSMRLANHQDQAIIRSAIADSSASTLSFLSSMGQREAIAFGEGVATTMRLKFERLPPELIPGIQKRETENAEGGNGDDIDLVAIVDRLRNVPKPQAQAAGIGELVSPVAQAGEPQYRKGEFGGEQRGRRLGDGLY</sequence>
<dbReference type="Proteomes" id="UP000323300">
    <property type="component" value="Unassembled WGS sequence"/>
</dbReference>
<dbReference type="SUPFAM" id="SSF52540">
    <property type="entry name" value="P-loop containing nucleoside triphosphate hydrolases"/>
    <property type="match status" value="1"/>
</dbReference>
<feature type="region of interest" description="Disordered" evidence="1">
    <location>
        <begin position="1"/>
        <end position="21"/>
    </location>
</feature>
<dbReference type="Pfam" id="PF01935">
    <property type="entry name" value="DUF87"/>
    <property type="match status" value="1"/>
</dbReference>
<dbReference type="AlphaFoldDB" id="A0A1I3VAD2"/>
<evidence type="ECO:0000256" key="1">
    <source>
        <dbReference type="SAM" id="MobiDB-lite"/>
    </source>
</evidence>
<dbReference type="InterPro" id="IPR008571">
    <property type="entry name" value="HerA-like"/>
</dbReference>
<keyword evidence="4" id="KW-1185">Reference proteome</keyword>
<dbReference type="InterPro" id="IPR027417">
    <property type="entry name" value="P-loop_NTPase"/>
</dbReference>
<feature type="region of interest" description="Disordered" evidence="1">
    <location>
        <begin position="577"/>
        <end position="597"/>
    </location>
</feature>
<dbReference type="Gene3D" id="3.40.50.300">
    <property type="entry name" value="P-loop containing nucleotide triphosphate hydrolases"/>
    <property type="match status" value="2"/>
</dbReference>
<evidence type="ECO:0000259" key="2">
    <source>
        <dbReference type="Pfam" id="PF01935"/>
    </source>
</evidence>
<reference evidence="3 4" key="1">
    <citation type="submission" date="2016-10" db="EMBL/GenBank/DDBJ databases">
        <authorList>
            <person name="Varghese N."/>
            <person name="Submissions S."/>
        </authorList>
    </citation>
    <scope>NUCLEOTIDE SEQUENCE [LARGE SCALE GENOMIC DNA]</scope>
    <source>
        <strain evidence="3 4">DSM 21822</strain>
    </source>
</reference>
<dbReference type="PANTHER" id="PTHR42957">
    <property type="entry name" value="HELICASE MJ1565-RELATED"/>
    <property type="match status" value="1"/>
</dbReference>
<dbReference type="RefSeq" id="WP_149757575.1">
    <property type="nucleotide sequence ID" value="NZ_BSPE01000002.1"/>
</dbReference>
<feature type="domain" description="Helicase HerA central" evidence="2">
    <location>
        <begin position="149"/>
        <end position="387"/>
    </location>
</feature>
<name>A0A1I3VAD2_9HYPH</name>
<proteinExistence type="predicted"/>
<dbReference type="InterPro" id="IPR002789">
    <property type="entry name" value="HerA_central"/>
</dbReference>
<protein>
    <recommendedName>
        <fullName evidence="2">Helicase HerA central domain-containing protein</fullName>
    </recommendedName>
</protein>
<organism evidence="3 4">
    <name type="scientific">Neomesorhizobium albiziae</name>
    <dbReference type="NCBI Taxonomy" id="335020"/>
    <lineage>
        <taxon>Bacteria</taxon>
        <taxon>Pseudomonadati</taxon>
        <taxon>Pseudomonadota</taxon>
        <taxon>Alphaproteobacteria</taxon>
        <taxon>Hyphomicrobiales</taxon>
        <taxon>Phyllobacteriaceae</taxon>
        <taxon>Neomesorhizobium</taxon>
    </lineage>
</organism>
<accession>A0A1I3VAD2</accession>